<feature type="binding site" evidence="12 13">
    <location>
        <position position="146"/>
    </location>
    <ligand>
        <name>[4Fe-4S] cluster</name>
        <dbReference type="ChEBI" id="CHEBI:49883"/>
        <label>3</label>
    </ligand>
</feature>
<dbReference type="EMBL" id="FNCY01000001">
    <property type="protein sequence ID" value="SDG58012.1"/>
    <property type="molecule type" value="Genomic_DNA"/>
</dbReference>
<dbReference type="STRING" id="83767.SAMN05660652_00171"/>
<evidence type="ECO:0000256" key="4">
    <source>
        <dbReference type="ARBA" id="ARBA00022519"/>
    </source>
</evidence>
<feature type="binding site" evidence="12 13">
    <location>
        <position position="140"/>
    </location>
    <ligand>
        <name>[4Fe-4S] cluster</name>
        <dbReference type="ChEBI" id="CHEBI:49883"/>
        <label>3</label>
    </ligand>
</feature>
<feature type="region of interest" description="Hydrophobic" evidence="12">
    <location>
        <begin position="1"/>
        <end position="23"/>
    </location>
</feature>
<keyword evidence="6 12" id="KW-0677">Repeat</keyword>
<dbReference type="InterPro" id="IPR017896">
    <property type="entry name" value="4Fe4S_Fe-S-bd"/>
</dbReference>
<gene>
    <name evidence="12" type="primary">rnfB</name>
    <name evidence="16" type="ORF">SAMN05660652_00171</name>
</gene>
<dbReference type="GO" id="GO:0009055">
    <property type="term" value="F:electron transfer activity"/>
    <property type="evidence" value="ECO:0007669"/>
    <property type="project" value="InterPro"/>
</dbReference>
<organism evidence="16 17">
    <name type="scientific">Propionivibrio dicarboxylicus</name>
    <dbReference type="NCBI Taxonomy" id="83767"/>
    <lineage>
        <taxon>Bacteria</taxon>
        <taxon>Pseudomonadati</taxon>
        <taxon>Pseudomonadota</taxon>
        <taxon>Betaproteobacteria</taxon>
        <taxon>Rhodocyclales</taxon>
        <taxon>Rhodocyclaceae</taxon>
        <taxon>Propionivibrio</taxon>
    </lineage>
</organism>
<evidence type="ECO:0000256" key="1">
    <source>
        <dbReference type="ARBA" id="ARBA00022448"/>
    </source>
</evidence>
<keyword evidence="3 12" id="KW-0004">4Fe-4S</keyword>
<keyword evidence="9 12" id="KW-0408">Iron</keyword>
<dbReference type="HAMAP" id="MF_00463">
    <property type="entry name" value="RsxB_RnfB"/>
    <property type="match status" value="1"/>
</dbReference>
<feature type="binding site" evidence="12 13">
    <location>
        <position position="71"/>
    </location>
    <ligand>
        <name>[4Fe-4S] cluster</name>
        <dbReference type="ChEBI" id="CHEBI:49883"/>
        <label>1</label>
    </ligand>
</feature>
<evidence type="ECO:0000259" key="15">
    <source>
        <dbReference type="PROSITE" id="PS51656"/>
    </source>
</evidence>
<reference evidence="16 17" key="1">
    <citation type="submission" date="2016-10" db="EMBL/GenBank/DDBJ databases">
        <authorList>
            <person name="de Groot N.N."/>
        </authorList>
    </citation>
    <scope>NUCLEOTIDE SEQUENCE [LARGE SCALE GENOMIC DNA]</scope>
    <source>
        <strain evidence="16 17">DSM 5885</strain>
    </source>
</reference>
<keyword evidence="1 12" id="KW-0813">Transport</keyword>
<dbReference type="GO" id="GO:0046872">
    <property type="term" value="F:metal ion binding"/>
    <property type="evidence" value="ECO:0007669"/>
    <property type="project" value="UniProtKB-KW"/>
</dbReference>
<feature type="domain" description="4Fe-4S ferredoxin-type" evidence="14">
    <location>
        <begin position="101"/>
        <end position="125"/>
    </location>
</feature>
<dbReference type="PROSITE" id="PS51379">
    <property type="entry name" value="4FE4S_FER_2"/>
    <property type="match status" value="2"/>
</dbReference>
<comment type="caution">
    <text evidence="12">Lacks conserved residue(s) required for the propagation of feature annotation.</text>
</comment>
<dbReference type="OrthoDB" id="9789936at2"/>
<dbReference type="GO" id="GO:0005886">
    <property type="term" value="C:plasma membrane"/>
    <property type="evidence" value="ECO:0007669"/>
    <property type="project" value="UniProtKB-SubCell"/>
</dbReference>
<dbReference type="NCBIfam" id="TIGR01944">
    <property type="entry name" value="rnfB"/>
    <property type="match status" value="1"/>
</dbReference>
<dbReference type="InterPro" id="IPR017900">
    <property type="entry name" value="4Fe4S_Fe_S_CS"/>
</dbReference>
<evidence type="ECO:0000256" key="11">
    <source>
        <dbReference type="ARBA" id="ARBA00023136"/>
    </source>
</evidence>
<dbReference type="PIRSF" id="PIRSF005784">
    <property type="entry name" value="Elect_transpt_RnfB"/>
    <property type="match status" value="1"/>
</dbReference>
<dbReference type="Pfam" id="PF04060">
    <property type="entry name" value="FeS"/>
    <property type="match status" value="1"/>
</dbReference>
<evidence type="ECO:0000256" key="8">
    <source>
        <dbReference type="ARBA" id="ARBA00022982"/>
    </source>
</evidence>
<comment type="function">
    <text evidence="12">Part of a membrane-bound complex that couples electron transfer with translocation of ions across the membrane.</text>
</comment>
<dbReference type="Gene3D" id="3.30.70.20">
    <property type="match status" value="1"/>
</dbReference>
<evidence type="ECO:0000256" key="9">
    <source>
        <dbReference type="ARBA" id="ARBA00023004"/>
    </source>
</evidence>
<dbReference type="RefSeq" id="WP_091932003.1">
    <property type="nucleotide sequence ID" value="NZ_FNCY01000001.1"/>
</dbReference>
<dbReference type="GO" id="GO:0051539">
    <property type="term" value="F:4 iron, 4 sulfur cluster binding"/>
    <property type="evidence" value="ECO:0007669"/>
    <property type="project" value="UniProtKB-UniRule"/>
</dbReference>
<feature type="binding site" evidence="12 13">
    <location>
        <position position="46"/>
    </location>
    <ligand>
        <name>[4Fe-4S] cluster</name>
        <dbReference type="ChEBI" id="CHEBI:49883"/>
        <label>1</label>
    </ligand>
</feature>
<feature type="binding site" evidence="12 13">
    <location>
        <position position="120"/>
    </location>
    <ligand>
        <name>[4Fe-4S] cluster</name>
        <dbReference type="ChEBI" id="CHEBI:49883"/>
        <label>3</label>
    </ligand>
</feature>
<comment type="subunit">
    <text evidence="12">The complex is composed of six subunits: RnfA, RnfB, RnfC, RnfD, RnfE and RnfG.</text>
</comment>
<name>A0A1G7VDV6_9RHOO</name>
<dbReference type="Gene3D" id="1.10.15.40">
    <property type="entry name" value="Electron transport complex subunit B, putative Fe-S cluster"/>
    <property type="match status" value="1"/>
</dbReference>
<dbReference type="SUPFAM" id="SSF54862">
    <property type="entry name" value="4Fe-4S ferredoxins"/>
    <property type="match status" value="1"/>
</dbReference>
<feature type="binding site" evidence="12 13">
    <location>
        <position position="110"/>
    </location>
    <ligand>
        <name>[4Fe-4S] cluster</name>
        <dbReference type="ChEBI" id="CHEBI:49883"/>
        <label>2</label>
    </ligand>
</feature>
<dbReference type="Pfam" id="PF14697">
    <property type="entry name" value="Fer4_21"/>
    <property type="match status" value="1"/>
</dbReference>
<evidence type="ECO:0000256" key="10">
    <source>
        <dbReference type="ARBA" id="ARBA00023014"/>
    </source>
</evidence>
<dbReference type="PROSITE" id="PS00198">
    <property type="entry name" value="4FE4S_FER_1"/>
    <property type="match status" value="1"/>
</dbReference>
<evidence type="ECO:0000259" key="14">
    <source>
        <dbReference type="PROSITE" id="PS51379"/>
    </source>
</evidence>
<dbReference type="PANTHER" id="PTHR42859">
    <property type="entry name" value="OXIDOREDUCTASE"/>
    <property type="match status" value="1"/>
</dbReference>
<comment type="similarity">
    <text evidence="12">Belongs to the 4Fe4S bacterial-type ferredoxin family. RnfB subfamily.</text>
</comment>
<keyword evidence="17" id="KW-1185">Reference proteome</keyword>
<sequence length="177" mass="17749">MFAAVISLTLLGALLGLGLGVAATRFAVEGDPLVDELIALMPGSNCGQCGMAGCAAAAQAIAEGSATVTVCPAGGKALATMLGEKLGISVDLGDIVDDGPKLAVIAEEICIGCCRCLKVCPTDAMIGAPKQIHNVIREACTGCGNCIERCPTGAATLQPVPVTLPHWVWPKPAPALA</sequence>
<keyword evidence="7 12" id="KW-1278">Translocase</keyword>
<keyword evidence="10 12" id="KW-0411">Iron-sulfur</keyword>
<feature type="binding site" evidence="12 13">
    <location>
        <position position="54"/>
    </location>
    <ligand>
        <name>[4Fe-4S] cluster</name>
        <dbReference type="ChEBI" id="CHEBI:49883"/>
        <label>1</label>
    </ligand>
</feature>
<evidence type="ECO:0000256" key="3">
    <source>
        <dbReference type="ARBA" id="ARBA00022485"/>
    </source>
</evidence>
<dbReference type="GO" id="GO:0022900">
    <property type="term" value="P:electron transport chain"/>
    <property type="evidence" value="ECO:0007669"/>
    <property type="project" value="UniProtKB-UniRule"/>
</dbReference>
<keyword evidence="5 12" id="KW-0479">Metal-binding</keyword>
<protein>
    <recommendedName>
        <fullName evidence="12">Ion-translocating oxidoreductase complex subunit B</fullName>
        <ecNumber evidence="12">7.-.-.-</ecNumber>
    </recommendedName>
    <alternativeName>
        <fullName evidence="12">Rnf electron transport complex subunit B</fullName>
    </alternativeName>
</protein>
<proteinExistence type="inferred from homology"/>
<dbReference type="PROSITE" id="PS51656">
    <property type="entry name" value="4FE4S"/>
    <property type="match status" value="1"/>
</dbReference>
<dbReference type="InterPro" id="IPR010207">
    <property type="entry name" value="Elect_transpt_cplx_RnfB/RsxB"/>
</dbReference>
<feature type="domain" description="4Fe-4S" evidence="15">
    <location>
        <begin position="29"/>
        <end position="88"/>
    </location>
</feature>
<evidence type="ECO:0000256" key="5">
    <source>
        <dbReference type="ARBA" id="ARBA00022723"/>
    </source>
</evidence>
<evidence type="ECO:0000313" key="16">
    <source>
        <dbReference type="EMBL" id="SDG58012.1"/>
    </source>
</evidence>
<evidence type="ECO:0000256" key="6">
    <source>
        <dbReference type="ARBA" id="ARBA00022737"/>
    </source>
</evidence>
<accession>A0A1G7VDV6</accession>
<dbReference type="InterPro" id="IPR016463">
    <property type="entry name" value="RnfB/RsxB_Proteobac"/>
</dbReference>
<feature type="binding site" evidence="12 13">
    <location>
        <position position="116"/>
    </location>
    <ligand>
        <name>[4Fe-4S] cluster</name>
        <dbReference type="ChEBI" id="CHEBI:49883"/>
        <label>2</label>
    </ligand>
</feature>
<dbReference type="InterPro" id="IPR050294">
    <property type="entry name" value="RnfB_subfamily"/>
</dbReference>
<dbReference type="InterPro" id="IPR007202">
    <property type="entry name" value="4Fe-4S_dom"/>
</dbReference>
<evidence type="ECO:0000256" key="13">
    <source>
        <dbReference type="PIRSR" id="PIRSR005784-1"/>
    </source>
</evidence>
<evidence type="ECO:0000256" key="2">
    <source>
        <dbReference type="ARBA" id="ARBA00022475"/>
    </source>
</evidence>
<evidence type="ECO:0000256" key="12">
    <source>
        <dbReference type="HAMAP-Rule" id="MF_00463"/>
    </source>
</evidence>
<feature type="binding site" evidence="12 13">
    <location>
        <position position="150"/>
    </location>
    <ligand>
        <name>[4Fe-4S] cluster</name>
        <dbReference type="ChEBI" id="CHEBI:49883"/>
        <label>2</label>
    </ligand>
</feature>
<feature type="binding site" evidence="12 13">
    <location>
        <position position="49"/>
    </location>
    <ligand>
        <name>[4Fe-4S] cluster</name>
        <dbReference type="ChEBI" id="CHEBI:49883"/>
        <label>1</label>
    </ligand>
</feature>
<feature type="binding site" evidence="12 13">
    <location>
        <position position="143"/>
    </location>
    <ligand>
        <name>[4Fe-4S] cluster</name>
        <dbReference type="ChEBI" id="CHEBI:49883"/>
        <label>3</label>
    </ligand>
</feature>
<feature type="domain" description="4Fe-4S ferredoxin-type" evidence="14">
    <location>
        <begin position="130"/>
        <end position="160"/>
    </location>
</feature>
<dbReference type="Proteomes" id="UP000198607">
    <property type="component" value="Unassembled WGS sequence"/>
</dbReference>
<evidence type="ECO:0000256" key="7">
    <source>
        <dbReference type="ARBA" id="ARBA00022967"/>
    </source>
</evidence>
<keyword evidence="8 12" id="KW-0249">Electron transport</keyword>
<dbReference type="EC" id="7.-.-.-" evidence="12"/>
<evidence type="ECO:0000313" key="17">
    <source>
        <dbReference type="Proteomes" id="UP000198607"/>
    </source>
</evidence>
<keyword evidence="2 12" id="KW-1003">Cell membrane</keyword>
<dbReference type="AlphaFoldDB" id="A0A1G7VDV6"/>
<comment type="subcellular location">
    <subcellularLocation>
        <location evidence="12">Cell inner membrane</location>
    </subcellularLocation>
</comment>
<keyword evidence="11 12" id="KW-0472">Membrane</keyword>
<comment type="cofactor">
    <cofactor evidence="12 13">
        <name>[4Fe-4S] cluster</name>
        <dbReference type="ChEBI" id="CHEBI:49883"/>
    </cofactor>
    <text evidence="12 13">Binds 3 [4Fe-4S] clusters.</text>
</comment>
<dbReference type="PANTHER" id="PTHR42859:SF3">
    <property type="entry name" value="ION-TRANSLOCATING OXIDOREDUCTASE COMPLEX SUBUNIT B"/>
    <property type="match status" value="1"/>
</dbReference>
<feature type="binding site" evidence="12 13">
    <location>
        <position position="113"/>
    </location>
    <ligand>
        <name>[4Fe-4S] cluster</name>
        <dbReference type="ChEBI" id="CHEBI:49883"/>
        <label>2</label>
    </ligand>
</feature>
<keyword evidence="4 12" id="KW-0997">Cell inner membrane</keyword>